<dbReference type="InterPro" id="IPR036286">
    <property type="entry name" value="LexA/Signal_pep-like_sf"/>
</dbReference>
<keyword evidence="2" id="KW-1185">Reference proteome</keyword>
<protein>
    <submittedName>
        <fullName evidence="1">S24/S26 family peptidase</fullName>
    </submittedName>
</protein>
<evidence type="ECO:0000313" key="1">
    <source>
        <dbReference type="EMBL" id="MDM8144496.1"/>
    </source>
</evidence>
<reference evidence="2" key="1">
    <citation type="submission" date="2023-07" db="EMBL/GenBank/DDBJ databases">
        <title>Identification and characterization of horizontal gene transfer across gut microbiota members of farm animals based on homology search.</title>
        <authorList>
            <person name="Schwarzerova J."/>
            <person name="Nykrynova M."/>
            <person name="Jureckova K."/>
            <person name="Cejkova D."/>
            <person name="Rychlik I."/>
        </authorList>
    </citation>
    <scope>NUCLEOTIDE SEQUENCE [LARGE SCALE GENOMIC DNA]</scope>
    <source>
        <strain evidence="2">ET4</strain>
    </source>
</reference>
<sequence length="185" mass="21222">MKKSIRKKIFGIVWKGFSPIRRLTAPASPASRTENTTRVVIPNEIILGQVKELVREGHTVKIMVKGYSMRPFLEHCRDSVILGPFSELKVGDVALAEIFPGKYVLHRIIALDGDQVTLMGDGNLRGKEYCRREKVAAVVRTFIRNGIATDADNEKWKRYARLWGKLLPIRKYLLWIYKLNLEQKS</sequence>
<dbReference type="CDD" id="cd06462">
    <property type="entry name" value="Peptidase_S24_S26"/>
    <property type="match status" value="1"/>
</dbReference>
<dbReference type="Proteomes" id="UP001228403">
    <property type="component" value="Unassembled WGS sequence"/>
</dbReference>
<organism evidence="1 2">
    <name type="scientific">Bacteroides eggerthii</name>
    <dbReference type="NCBI Taxonomy" id="28111"/>
    <lineage>
        <taxon>Bacteria</taxon>
        <taxon>Pseudomonadati</taxon>
        <taxon>Bacteroidota</taxon>
        <taxon>Bacteroidia</taxon>
        <taxon>Bacteroidales</taxon>
        <taxon>Bacteroidaceae</taxon>
        <taxon>Bacteroides</taxon>
    </lineage>
</organism>
<accession>A0ABT7U1V1</accession>
<dbReference type="SUPFAM" id="SSF51306">
    <property type="entry name" value="LexA/Signal peptidase"/>
    <property type="match status" value="1"/>
</dbReference>
<gene>
    <name evidence="1" type="ORF">QUW02_00885</name>
</gene>
<comment type="caution">
    <text evidence="1">The sequence shown here is derived from an EMBL/GenBank/DDBJ whole genome shotgun (WGS) entry which is preliminary data.</text>
</comment>
<dbReference type="EMBL" id="JAUDCF010000001">
    <property type="protein sequence ID" value="MDM8144496.1"/>
    <property type="molecule type" value="Genomic_DNA"/>
</dbReference>
<evidence type="ECO:0000313" key="2">
    <source>
        <dbReference type="Proteomes" id="UP001228403"/>
    </source>
</evidence>
<proteinExistence type="predicted"/>
<name>A0ABT7U1V1_9BACE</name>